<dbReference type="Proteomes" id="UP000266067">
    <property type="component" value="Unassembled WGS sequence"/>
</dbReference>
<organism evidence="2 3">
    <name type="scientific">Flagellimonas lutimaris</name>
    <dbReference type="NCBI Taxonomy" id="475082"/>
    <lineage>
        <taxon>Bacteria</taxon>
        <taxon>Pseudomonadati</taxon>
        <taxon>Bacteroidota</taxon>
        <taxon>Flavobacteriia</taxon>
        <taxon>Flavobacteriales</taxon>
        <taxon>Flavobacteriaceae</taxon>
        <taxon>Flagellimonas</taxon>
    </lineage>
</organism>
<dbReference type="EMBL" id="QXFH01000064">
    <property type="protein sequence ID" value="RIV36254.1"/>
    <property type="molecule type" value="Genomic_DNA"/>
</dbReference>
<sequence>MNNKKEIIIGFIVGLIANTFGTLLYILLFSDLGIVDTFNAAIDQGHIGSLLALGAILNLVAFFGFLRIKRDQRAKGVMLATLVTALVILLYKVMA</sequence>
<proteinExistence type="predicted"/>
<reference evidence="2 3" key="1">
    <citation type="submission" date="2018-08" db="EMBL/GenBank/DDBJ databases">
        <title>Proposal of Muricauda 72 sp.nov. and Muricauda NH166 sp.nov., isolated from seawater.</title>
        <authorList>
            <person name="Cheng H."/>
            <person name="Wu Y.-H."/>
            <person name="Guo L.-L."/>
            <person name="Xu X.-W."/>
        </authorList>
    </citation>
    <scope>NUCLEOTIDE SEQUENCE [LARGE SCALE GENOMIC DNA]</scope>
    <source>
        <strain evidence="2 3">KCTC 22173</strain>
    </source>
</reference>
<keyword evidence="1" id="KW-0812">Transmembrane</keyword>
<keyword evidence="1" id="KW-0472">Membrane</keyword>
<name>A0A3A1NA71_9FLAO</name>
<evidence type="ECO:0000256" key="1">
    <source>
        <dbReference type="SAM" id="Phobius"/>
    </source>
</evidence>
<keyword evidence="3" id="KW-1185">Reference proteome</keyword>
<feature type="transmembrane region" description="Helical" evidence="1">
    <location>
        <begin position="7"/>
        <end position="27"/>
    </location>
</feature>
<keyword evidence="1" id="KW-1133">Transmembrane helix</keyword>
<evidence type="ECO:0000313" key="3">
    <source>
        <dbReference type="Proteomes" id="UP000266067"/>
    </source>
</evidence>
<dbReference type="AlphaFoldDB" id="A0A3A1NA71"/>
<comment type="caution">
    <text evidence="2">The sequence shown here is derived from an EMBL/GenBank/DDBJ whole genome shotgun (WGS) entry which is preliminary data.</text>
</comment>
<gene>
    <name evidence="2" type="ORF">D2V08_02665</name>
</gene>
<dbReference type="RefSeq" id="WP_119606569.1">
    <property type="nucleotide sequence ID" value="NZ_QXFH01000064.1"/>
</dbReference>
<protein>
    <submittedName>
        <fullName evidence="2">Uncharacterized protein</fullName>
    </submittedName>
</protein>
<accession>A0A3A1NA71</accession>
<feature type="transmembrane region" description="Helical" evidence="1">
    <location>
        <begin position="47"/>
        <end position="65"/>
    </location>
</feature>
<feature type="transmembrane region" description="Helical" evidence="1">
    <location>
        <begin position="77"/>
        <end position="94"/>
    </location>
</feature>
<evidence type="ECO:0000313" key="2">
    <source>
        <dbReference type="EMBL" id="RIV36254.1"/>
    </source>
</evidence>
<dbReference type="OrthoDB" id="1362378at2"/>